<dbReference type="GO" id="GO:0035861">
    <property type="term" value="C:site of double-strand break"/>
    <property type="evidence" value="ECO:0007669"/>
    <property type="project" value="TreeGrafter"/>
</dbReference>
<evidence type="ECO:0000256" key="7">
    <source>
        <dbReference type="ARBA" id="ARBA00022840"/>
    </source>
</evidence>
<evidence type="ECO:0000256" key="3">
    <source>
        <dbReference type="ARBA" id="ARBA00006793"/>
    </source>
</evidence>
<evidence type="ECO:0000313" key="16">
    <source>
        <dbReference type="Proteomes" id="UP001176961"/>
    </source>
</evidence>
<proteinExistence type="inferred from homology"/>
<dbReference type="EMBL" id="CATQJL010000316">
    <property type="protein sequence ID" value="CAJ0604809.1"/>
    <property type="molecule type" value="Genomic_DNA"/>
</dbReference>
<dbReference type="Gene3D" id="1.10.287.1490">
    <property type="match status" value="1"/>
</dbReference>
<comment type="similarity">
    <text evidence="3">Belongs to the SMC family. SMC6 subfamily.</text>
</comment>
<keyword evidence="7" id="KW-0067">ATP-binding</keyword>
<organism evidence="15 16">
    <name type="scientific">Cylicocyclus nassatus</name>
    <name type="common">Nematode worm</name>
    <dbReference type="NCBI Taxonomy" id="53992"/>
    <lineage>
        <taxon>Eukaryota</taxon>
        <taxon>Metazoa</taxon>
        <taxon>Ecdysozoa</taxon>
        <taxon>Nematoda</taxon>
        <taxon>Chromadorea</taxon>
        <taxon>Rhabditida</taxon>
        <taxon>Rhabditina</taxon>
        <taxon>Rhabditomorpha</taxon>
        <taxon>Strongyloidea</taxon>
        <taxon>Strongylidae</taxon>
        <taxon>Cylicocyclus</taxon>
    </lineage>
</organism>
<evidence type="ECO:0000313" key="15">
    <source>
        <dbReference type="EMBL" id="CAJ0604809.1"/>
    </source>
</evidence>
<dbReference type="SUPFAM" id="SSF52540">
    <property type="entry name" value="P-loop containing nucleoside triphosphate hydrolases"/>
    <property type="match status" value="2"/>
</dbReference>
<keyword evidence="10" id="KW-0234">DNA repair</keyword>
<dbReference type="InterPro" id="IPR027417">
    <property type="entry name" value="P-loop_NTPase"/>
</dbReference>
<keyword evidence="11" id="KW-0539">Nucleus</keyword>
<dbReference type="GO" id="GO:0005524">
    <property type="term" value="F:ATP binding"/>
    <property type="evidence" value="ECO:0007669"/>
    <property type="project" value="UniProtKB-KW"/>
</dbReference>
<keyword evidence="5" id="KW-0547">Nucleotide-binding</keyword>
<gene>
    <name evidence="15" type="ORF">CYNAS_LOCUS16792</name>
</gene>
<dbReference type="GO" id="GO:0000724">
    <property type="term" value="P:double-strand break repair via homologous recombination"/>
    <property type="evidence" value="ECO:0007669"/>
    <property type="project" value="TreeGrafter"/>
</dbReference>
<evidence type="ECO:0000256" key="6">
    <source>
        <dbReference type="ARBA" id="ARBA00022763"/>
    </source>
</evidence>
<keyword evidence="6" id="KW-0227">DNA damage</keyword>
<protein>
    <recommendedName>
        <fullName evidence="14">RecF/RecN/SMC N-terminal domain-containing protein</fullName>
    </recommendedName>
</protein>
<keyword evidence="8 12" id="KW-0175">Coiled coil</keyword>
<keyword evidence="4" id="KW-0158">Chromosome</keyword>
<evidence type="ECO:0000256" key="10">
    <source>
        <dbReference type="ARBA" id="ARBA00023204"/>
    </source>
</evidence>
<evidence type="ECO:0000259" key="14">
    <source>
        <dbReference type="Pfam" id="PF02463"/>
    </source>
</evidence>
<reference evidence="15" key="1">
    <citation type="submission" date="2023-07" db="EMBL/GenBank/DDBJ databases">
        <authorList>
            <consortium name="CYATHOMIX"/>
        </authorList>
    </citation>
    <scope>NUCLEOTIDE SEQUENCE</scope>
    <source>
        <strain evidence="15">N/A</strain>
    </source>
</reference>
<evidence type="ECO:0000256" key="8">
    <source>
        <dbReference type="ARBA" id="ARBA00023054"/>
    </source>
</evidence>
<dbReference type="AlphaFoldDB" id="A0AA36H662"/>
<evidence type="ECO:0000256" key="13">
    <source>
        <dbReference type="SAM" id="MobiDB-lite"/>
    </source>
</evidence>
<name>A0AA36H662_CYLNA</name>
<evidence type="ECO:0000256" key="9">
    <source>
        <dbReference type="ARBA" id="ARBA00023172"/>
    </source>
</evidence>
<dbReference type="GO" id="GO:0003697">
    <property type="term" value="F:single-stranded DNA binding"/>
    <property type="evidence" value="ECO:0007669"/>
    <property type="project" value="TreeGrafter"/>
</dbReference>
<dbReference type="Gene3D" id="3.40.50.300">
    <property type="entry name" value="P-loop containing nucleotide triphosphate hydrolases"/>
    <property type="match status" value="2"/>
</dbReference>
<evidence type="ECO:0000256" key="5">
    <source>
        <dbReference type="ARBA" id="ARBA00022741"/>
    </source>
</evidence>
<feature type="domain" description="RecF/RecN/SMC N-terminal" evidence="14">
    <location>
        <begin position="83"/>
        <end position="1117"/>
    </location>
</feature>
<evidence type="ECO:0000256" key="4">
    <source>
        <dbReference type="ARBA" id="ARBA00022454"/>
    </source>
</evidence>
<dbReference type="GO" id="GO:0003684">
    <property type="term" value="F:damaged DNA binding"/>
    <property type="evidence" value="ECO:0007669"/>
    <property type="project" value="TreeGrafter"/>
</dbReference>
<dbReference type="InterPro" id="IPR003395">
    <property type="entry name" value="RecF/RecN/SMC_N"/>
</dbReference>
<dbReference type="Proteomes" id="UP001176961">
    <property type="component" value="Unassembled WGS sequence"/>
</dbReference>
<dbReference type="GO" id="GO:0030915">
    <property type="term" value="C:Smc5-Smc6 complex"/>
    <property type="evidence" value="ECO:0007669"/>
    <property type="project" value="TreeGrafter"/>
</dbReference>
<feature type="region of interest" description="Disordered" evidence="13">
    <location>
        <begin position="884"/>
        <end position="924"/>
    </location>
</feature>
<sequence length="1141" mass="131598">MRSPPKYCYASQASDAFLSKALAMEDAMEVDADIENQHDRCLVRKRHKNGELNGAVKVRKVSLNQAAGDFEPSRAYTEVAGRIAEVELENFMCHGHLKVDFETSENNCFYIGGPNGSGKSALFASLNIGLGGRGNNNDRGNSVKSYIKEGRNKARIRLVLTNSGLGSHPDYGDFVVVERVITPSASTYSLKSISGFGRNRREVLISKKKSDLDQLLVRYGIQLSNPIFWMSQDRSRHFLHQMKPDRLYQIFMCATELEHTKACYEQCEAIVSSIDSMCRSMKGEFEKQKKKYQAMVEERRRVRGIQDMRNQQSEIGWMLLWCPLRDVLEKLQVLEKKREKFMEESGHIQKRIEETVAKKDECIAEASTMRQKVNDETKSLQELKGKMKIGEESIRNLRYEISNQDSKRHGMERTKGSIEQRKLRIIEQIKTFEEESQCEKRKEEIASTKVKMGKVTQKEAELVDRLRSAQEEREKCQRAHEQAVGNQNQVVRESRKVGSRMRDLQEELHRAEITTKNAVMRFGENVPSILEVMNANSHKFEHLPRGPIGMYMKLRDRKWTFAVEEATRRLLTSFVFHSKRDHQTFERLMRANRIQGAMPNAIFSKFTTPPHDVRKNEPSSDWDTILRVVEISDNVVRNVLIDMASIEATVLLHSDQDARRIMDGNCPDKCVRAYTPTGGMAMGRNRRGEGFYRFYACRTPPRPTILTGQDAEADIGAMKSELSNLHLKAEEIQEQIREAATAAAEAQREVGKAMQHYGTIETDLNRLRSQYRSLERRLEELEMDDDMSVVDNMRKSLDELNNQLAELEEEFARLEESSSQKENEIQNINEGLQALKADFAEIKRKIEELENEEEDILDKARSIDAAIDSDKRRLQRIEDSLKSMETSRRELEDEKTSAEERAKRSEELPTPQSMTNPPDMDQLGDTVELDEQYKTLTMKIESAEKVMGNAVTAEEVQEFKENYERMKKHYLVLKGLNKKLSECIRIRNEKFPIMCHAITMRLKMTFQRLMATRSYHGNLVVDRQKGAINITVATHQKDENSQIAAKSVVQDLRGLSGGERSFTTACFIMALWEIMEAPFRCMDEFDVFMDMINRRVIMDLLVKLATEQYSHNQFIFFTPQGIKELGEREHVQVFEMPKVRE</sequence>
<feature type="coiled-coil region" evidence="12">
    <location>
        <begin position="459"/>
        <end position="521"/>
    </location>
</feature>
<dbReference type="GO" id="GO:0005634">
    <property type="term" value="C:nucleus"/>
    <property type="evidence" value="ECO:0007669"/>
    <property type="project" value="UniProtKB-SubCell"/>
</dbReference>
<evidence type="ECO:0000256" key="12">
    <source>
        <dbReference type="SAM" id="Coils"/>
    </source>
</evidence>
<comment type="caution">
    <text evidence="15">The sequence shown here is derived from an EMBL/GenBank/DDBJ whole genome shotgun (WGS) entry which is preliminary data.</text>
</comment>
<evidence type="ECO:0000256" key="11">
    <source>
        <dbReference type="ARBA" id="ARBA00023242"/>
    </source>
</evidence>
<feature type="compositionally biased region" description="Basic and acidic residues" evidence="13">
    <location>
        <begin position="884"/>
        <end position="907"/>
    </location>
</feature>
<keyword evidence="16" id="KW-1185">Reference proteome</keyword>
<evidence type="ECO:0000256" key="1">
    <source>
        <dbReference type="ARBA" id="ARBA00004123"/>
    </source>
</evidence>
<accession>A0AA36H662</accession>
<comment type="subcellular location">
    <subcellularLocation>
        <location evidence="2">Chromosome</location>
    </subcellularLocation>
    <subcellularLocation>
        <location evidence="1">Nucleus</location>
    </subcellularLocation>
</comment>
<keyword evidence="9" id="KW-0233">DNA recombination</keyword>
<evidence type="ECO:0000256" key="2">
    <source>
        <dbReference type="ARBA" id="ARBA00004286"/>
    </source>
</evidence>
<dbReference type="Pfam" id="PF02463">
    <property type="entry name" value="SMC_N"/>
    <property type="match status" value="1"/>
</dbReference>
<dbReference type="PANTHER" id="PTHR19306:SF6">
    <property type="entry name" value="STRUCTURAL MAINTENANCE OF CHROMOSOMES PROTEIN 6"/>
    <property type="match status" value="1"/>
</dbReference>
<dbReference type="PANTHER" id="PTHR19306">
    <property type="entry name" value="STRUCTURAL MAINTENANCE OF CHROMOSOMES 5,6 SMC5, SMC6"/>
    <property type="match status" value="1"/>
</dbReference>